<dbReference type="InterPro" id="IPR023213">
    <property type="entry name" value="CAT-like_dom_sf"/>
</dbReference>
<dbReference type="Proteomes" id="UP001185659">
    <property type="component" value="Unassembled WGS sequence"/>
</dbReference>
<dbReference type="SUPFAM" id="SSF56801">
    <property type="entry name" value="Acetyl-CoA synthetase-like"/>
    <property type="match status" value="1"/>
</dbReference>
<dbReference type="CDD" id="cd19531">
    <property type="entry name" value="LCL_NRPS-like"/>
    <property type="match status" value="1"/>
</dbReference>
<proteinExistence type="predicted"/>
<dbReference type="Gene3D" id="3.40.50.1820">
    <property type="entry name" value="alpha/beta hydrolase"/>
    <property type="match status" value="1"/>
</dbReference>
<name>A0ABU4ANE9_9HYPH</name>
<dbReference type="InterPro" id="IPR045851">
    <property type="entry name" value="AMP-bd_C_sf"/>
</dbReference>
<accession>A0ABU4ANE9</accession>
<dbReference type="SUPFAM" id="SSF52777">
    <property type="entry name" value="CoA-dependent acyltransferases"/>
    <property type="match status" value="2"/>
</dbReference>
<dbReference type="Pfam" id="PF00550">
    <property type="entry name" value="PP-binding"/>
    <property type="match status" value="1"/>
</dbReference>
<evidence type="ECO:0000313" key="2">
    <source>
        <dbReference type="EMBL" id="MDV6227768.1"/>
    </source>
</evidence>
<gene>
    <name evidence="2" type="ORF">R2G56_15820</name>
</gene>
<dbReference type="InterPro" id="IPR001031">
    <property type="entry name" value="Thioesterase"/>
</dbReference>
<dbReference type="Gene3D" id="1.10.1200.10">
    <property type="entry name" value="ACP-like"/>
    <property type="match status" value="1"/>
</dbReference>
<dbReference type="PROSITE" id="PS50075">
    <property type="entry name" value="CARRIER"/>
    <property type="match status" value="1"/>
</dbReference>
<dbReference type="Gene3D" id="3.30.559.30">
    <property type="entry name" value="Nonribosomal peptide synthetase, condensation domain"/>
    <property type="match status" value="1"/>
</dbReference>
<dbReference type="PANTHER" id="PTHR45527">
    <property type="entry name" value="NONRIBOSOMAL PEPTIDE SYNTHETASE"/>
    <property type="match status" value="1"/>
</dbReference>
<dbReference type="Gene3D" id="3.30.559.10">
    <property type="entry name" value="Chloramphenicol acetyltransferase-like domain"/>
    <property type="match status" value="1"/>
</dbReference>
<dbReference type="SUPFAM" id="SSF47336">
    <property type="entry name" value="ACP-like"/>
    <property type="match status" value="1"/>
</dbReference>
<dbReference type="EMBL" id="JAWLIP010000007">
    <property type="protein sequence ID" value="MDV6227768.1"/>
    <property type="molecule type" value="Genomic_DNA"/>
</dbReference>
<dbReference type="InterPro" id="IPR009081">
    <property type="entry name" value="PP-bd_ACP"/>
</dbReference>
<organism evidence="2 3">
    <name type="scientific">Nitratireductor aquimarinus</name>
    <dbReference type="NCBI Taxonomy" id="889300"/>
    <lineage>
        <taxon>Bacteria</taxon>
        <taxon>Pseudomonadati</taxon>
        <taxon>Pseudomonadota</taxon>
        <taxon>Alphaproteobacteria</taxon>
        <taxon>Hyphomicrobiales</taxon>
        <taxon>Phyllobacteriaceae</taxon>
        <taxon>Nitratireductor</taxon>
    </lineage>
</organism>
<keyword evidence="3" id="KW-1185">Reference proteome</keyword>
<reference evidence="2 3" key="1">
    <citation type="submission" date="2023-10" db="EMBL/GenBank/DDBJ databases">
        <authorList>
            <person name="Venkata Ramana C."/>
            <person name="Sasikala C."/>
            <person name="Dhurka M."/>
        </authorList>
    </citation>
    <scope>NUCLEOTIDE SEQUENCE [LARGE SCALE GENOMIC DNA]</scope>
    <source>
        <strain evidence="2 3">KCTC 32151</strain>
    </source>
</reference>
<dbReference type="Pfam" id="PF00668">
    <property type="entry name" value="Condensation"/>
    <property type="match status" value="1"/>
</dbReference>
<dbReference type="InterPro" id="IPR036736">
    <property type="entry name" value="ACP-like_sf"/>
</dbReference>
<protein>
    <submittedName>
        <fullName evidence="2">Condensation domain-containing protein</fullName>
    </submittedName>
</protein>
<comment type="caution">
    <text evidence="2">The sequence shown here is derived from an EMBL/GenBank/DDBJ whole genome shotgun (WGS) entry which is preliminary data.</text>
</comment>
<dbReference type="InterPro" id="IPR001242">
    <property type="entry name" value="Condensation_dom"/>
</dbReference>
<evidence type="ECO:0000259" key="1">
    <source>
        <dbReference type="PROSITE" id="PS50075"/>
    </source>
</evidence>
<feature type="domain" description="Carrier" evidence="1">
    <location>
        <begin position="571"/>
        <end position="646"/>
    </location>
</feature>
<dbReference type="RefSeq" id="WP_317561917.1">
    <property type="nucleotide sequence ID" value="NZ_JAWLIP010000007.1"/>
</dbReference>
<dbReference type="SUPFAM" id="SSF53474">
    <property type="entry name" value="alpha/beta-Hydrolases"/>
    <property type="match status" value="1"/>
</dbReference>
<dbReference type="InterPro" id="IPR029058">
    <property type="entry name" value="AB_hydrolase_fold"/>
</dbReference>
<sequence>MTDTEHRPLAEGADEIIGEFPCTQTQLRCWFLDRLSPGNPALNVAVRWEIRGDFKTESIETAFRQIIERHEILRTRFVETGGQPVQQVVRAVSFRMPVIDLRHVPADQRAARVQSISRETAAAPFDLGQAGLFRVTLLMVENRRGFILITAHQSCFDGWSIRVLGRELGELAAAIDAGRPAQLPELALQYGDFALWQDEYRNSYGFETEKTYWREQLRDAPYFEIPPDRPRGRVKTSRGEILSAVLPMELGERIEAAARAQHVSLFSYGAAVISAALHHYSGSREILFGTQIAGREDVDLESLIGVFINNLVLRFDIADDLSFADHLARVSATVGAALNHQKMPFNNLVELVNPARDPSRNPLVSLNFNQQKAFLEDTRYGDFELISAPSQSPGVIYDLNFIMIGRPTGWRMSVEYNTDLFDEATAQELLDLWQKAYAFALTDPQAKIGDMKGPVRAPASPKETRAEPDSRVEALLLAHRDVADAAVRRDASGASHAYAAPAAGLATPLETLPAHLTAYLAERLTDDEMPAGISILLALPRRADGALDDAALPMPDPMPTPVAPPVARKASPPADREAELGRVWARVLDVPQVQGSDDFFALGGHSLLALRMFSAMRETFGVQPDLAVLFKEPTLSGFARAVFGEAEAPVADPAPAAPPDVETAEQTPAIIDWETTIYRQGSGDCAIYTLNHPFLYYRMAKTLPGHASVVNLHMFNARIDAETENLSLEQIAGDAVDAMQLGDRPKTVALVGLCVNGILAAEMTRQIRLKGHDVSFVALIDSWAPGYVRSQPRFTRWRWNTEKRAKRLLYFTGKLARGRISMMAYLKEFSFSLKLVERFAPDRALNPEEEANEAVTQFLVRAARRYTPRALDGETVLLFRSQANHPRAKPLLFGWRGFVPDDSPVFDLRGWHEDSLSDSGIDKLSTVLGERLELGGGSER</sequence>
<evidence type="ECO:0000313" key="3">
    <source>
        <dbReference type="Proteomes" id="UP001185659"/>
    </source>
</evidence>
<dbReference type="Gene3D" id="3.30.300.30">
    <property type="match status" value="1"/>
</dbReference>
<dbReference type="Pfam" id="PF00975">
    <property type="entry name" value="Thioesterase"/>
    <property type="match status" value="1"/>
</dbReference>
<dbReference type="PANTHER" id="PTHR45527:SF1">
    <property type="entry name" value="FATTY ACID SYNTHASE"/>
    <property type="match status" value="1"/>
</dbReference>